<dbReference type="InterPro" id="IPR029063">
    <property type="entry name" value="SAM-dependent_MTases_sf"/>
</dbReference>
<sequence>MSEIAVYSDEAYIRGQAPITKREIRVLTIALLGIEATDVVVDIGAGTGGLTMEAAHAARAGRVYAVEAKPAAQALIRQNIERFDASNVTLIEGKAPQALGAIGEPADKIIVGGSGGAVEDILAWCRDHLRDGGRVATNFITLENAARAKLYLTAHFQNVEVIQVGISRGEPVGGLTMMKAQNPIYIITADK</sequence>
<dbReference type="HOGENOM" id="CLU_094143_0_0_9"/>
<accession>E6MI73</accession>
<evidence type="ECO:0000256" key="1">
    <source>
        <dbReference type="ARBA" id="ARBA00004953"/>
    </source>
</evidence>
<keyword evidence="8" id="KW-1185">Reference proteome</keyword>
<dbReference type="InterPro" id="IPR014008">
    <property type="entry name" value="Cbl_synth_MTase_CbiT"/>
</dbReference>
<dbReference type="PANTHER" id="PTHR43182:SF1">
    <property type="entry name" value="COBALT-PRECORRIN-7 C(5)-METHYLTRANSFERASE"/>
    <property type="match status" value="1"/>
</dbReference>
<dbReference type="GO" id="GO:0008276">
    <property type="term" value="F:protein methyltransferase activity"/>
    <property type="evidence" value="ECO:0007669"/>
    <property type="project" value="InterPro"/>
</dbReference>
<dbReference type="UniPathway" id="UPA00148"/>
<dbReference type="InterPro" id="IPR050714">
    <property type="entry name" value="Cobalamin_biosynth_MTase"/>
</dbReference>
<keyword evidence="5" id="KW-0949">S-adenosyl-L-methionine</keyword>
<dbReference type="OrthoDB" id="9780707at2"/>
<evidence type="ECO:0000313" key="7">
    <source>
        <dbReference type="EMBL" id="EFV01225.1"/>
    </source>
</evidence>
<comment type="pathway">
    <text evidence="1">Cofactor biosynthesis; adenosylcobalamin biosynthesis.</text>
</comment>
<evidence type="ECO:0000256" key="5">
    <source>
        <dbReference type="ARBA" id="ARBA00022691"/>
    </source>
</evidence>
<dbReference type="eggNOG" id="COG2242">
    <property type="taxonomic scope" value="Bacteria"/>
</dbReference>
<reference evidence="7 8" key="1">
    <citation type="submission" date="2010-12" db="EMBL/GenBank/DDBJ databases">
        <authorList>
            <person name="Muzny D."/>
            <person name="Qin X."/>
            <person name="Deng J."/>
            <person name="Jiang H."/>
            <person name="Liu Y."/>
            <person name="Qu J."/>
            <person name="Song X.-Z."/>
            <person name="Zhang L."/>
            <person name="Thornton R."/>
            <person name="Coyle M."/>
            <person name="Francisco L."/>
            <person name="Jackson L."/>
            <person name="Javaid M."/>
            <person name="Korchina V."/>
            <person name="Kovar C."/>
            <person name="Mata R."/>
            <person name="Mathew T."/>
            <person name="Ngo R."/>
            <person name="Nguyen L."/>
            <person name="Nguyen N."/>
            <person name="Okwuonu G."/>
            <person name="Ongeri F."/>
            <person name="Pham C."/>
            <person name="Simmons D."/>
            <person name="Wilczek-Boney K."/>
            <person name="Hale W."/>
            <person name="Jakkamsetti A."/>
            <person name="Pham P."/>
            <person name="Ruth R."/>
            <person name="San Lucas F."/>
            <person name="Warren J."/>
            <person name="Zhang J."/>
            <person name="Zhao Z."/>
            <person name="Zhou C."/>
            <person name="Zhu D."/>
            <person name="Lee S."/>
            <person name="Bess C."/>
            <person name="Blankenburg K."/>
            <person name="Forbes L."/>
            <person name="Fu Q."/>
            <person name="Gubbala S."/>
            <person name="Hirani K."/>
            <person name="Jayaseelan J.C."/>
            <person name="Lara F."/>
            <person name="Munidasa M."/>
            <person name="Palculict T."/>
            <person name="Patil S."/>
            <person name="Pu L.-L."/>
            <person name="Saada N."/>
            <person name="Tang L."/>
            <person name="Weissenberger G."/>
            <person name="Zhu Y."/>
            <person name="Hemphill L."/>
            <person name="Shang Y."/>
            <person name="Youmans B."/>
            <person name="Ayvaz T."/>
            <person name="Ross M."/>
            <person name="Santibanez J."/>
            <person name="Aqrawi P."/>
            <person name="Gross S."/>
            <person name="Joshi V."/>
            <person name="Fowler G."/>
            <person name="Nazareth L."/>
            <person name="Reid J."/>
            <person name="Worley K."/>
            <person name="Petrosino J."/>
            <person name="Highlander S."/>
            <person name="Gibbs R."/>
        </authorList>
    </citation>
    <scope>NUCLEOTIDE SEQUENCE [LARGE SCALE GENOMIC DNA]</scope>
    <source>
        <strain evidence="7 8">ATCC 23263</strain>
    </source>
</reference>
<comment type="caution">
    <text evidence="7">The sequence shown here is derived from an EMBL/GenBank/DDBJ whole genome shotgun (WGS) entry which is preliminary data.</text>
</comment>
<keyword evidence="2" id="KW-0169">Cobalamin biosynthesis</keyword>
<name>E6MI73_9FIRM</name>
<dbReference type="SUPFAM" id="SSF53335">
    <property type="entry name" value="S-adenosyl-L-methionine-dependent methyltransferases"/>
    <property type="match status" value="1"/>
</dbReference>
<evidence type="ECO:0000313" key="8">
    <source>
        <dbReference type="Proteomes" id="UP000004754"/>
    </source>
</evidence>
<dbReference type="GO" id="GO:0046025">
    <property type="term" value="F:precorrin-6Y C5,15-methyltransferase (decarboxylating) activity"/>
    <property type="evidence" value="ECO:0007669"/>
    <property type="project" value="UniProtKB-EC"/>
</dbReference>
<protein>
    <submittedName>
        <fullName evidence="7">Precorrin-6Y C5,15-methyltransferase (Decarboxylating), CbiT subunit</fullName>
        <ecNumber evidence="7">2.1.1.132</ecNumber>
    </submittedName>
</protein>
<dbReference type="AlphaFoldDB" id="E6MI73"/>
<dbReference type="GO" id="GO:0032259">
    <property type="term" value="P:methylation"/>
    <property type="evidence" value="ECO:0007669"/>
    <property type="project" value="UniProtKB-KW"/>
</dbReference>
<dbReference type="GO" id="GO:0009236">
    <property type="term" value="P:cobalamin biosynthetic process"/>
    <property type="evidence" value="ECO:0007669"/>
    <property type="project" value="UniProtKB-UniPathway"/>
</dbReference>
<dbReference type="CDD" id="cd02440">
    <property type="entry name" value="AdoMet_MTases"/>
    <property type="match status" value="1"/>
</dbReference>
<keyword evidence="4 7" id="KW-0808">Transferase</keyword>
<evidence type="ECO:0000256" key="3">
    <source>
        <dbReference type="ARBA" id="ARBA00022603"/>
    </source>
</evidence>
<dbReference type="EC" id="2.1.1.132" evidence="7"/>
<dbReference type="RefSeq" id="WP_006599028.1">
    <property type="nucleotide sequence ID" value="NZ_GL622359.1"/>
</dbReference>
<dbReference type="STRING" id="887929.HMP0721_1606"/>
<keyword evidence="3 7" id="KW-0489">Methyltransferase</keyword>
<dbReference type="Gene3D" id="3.40.50.150">
    <property type="entry name" value="Vaccinia Virus protein VP39"/>
    <property type="match status" value="1"/>
</dbReference>
<dbReference type="NCBIfam" id="TIGR02469">
    <property type="entry name" value="CbiT"/>
    <property type="match status" value="1"/>
</dbReference>
<gene>
    <name evidence="7" type="primary">cbiT</name>
    <name evidence="7" type="ORF">HMP0721_1606</name>
</gene>
<dbReference type="Proteomes" id="UP000004754">
    <property type="component" value="Unassembled WGS sequence"/>
</dbReference>
<evidence type="ECO:0000256" key="2">
    <source>
        <dbReference type="ARBA" id="ARBA00022573"/>
    </source>
</evidence>
<dbReference type="PANTHER" id="PTHR43182">
    <property type="entry name" value="COBALT-PRECORRIN-6B C(15)-METHYLTRANSFERASE (DECARBOXYLATING)"/>
    <property type="match status" value="1"/>
</dbReference>
<dbReference type="Pfam" id="PF02475">
    <property type="entry name" value="TRM5-TYW2_MTfase"/>
    <property type="match status" value="1"/>
</dbReference>
<proteinExistence type="predicted"/>
<dbReference type="EMBL" id="AEQN01000022">
    <property type="protein sequence ID" value="EFV01225.1"/>
    <property type="molecule type" value="Genomic_DNA"/>
</dbReference>
<feature type="domain" description="TRM5/TYW2-like methyltransferase" evidence="6">
    <location>
        <begin position="34"/>
        <end position="136"/>
    </location>
</feature>
<dbReference type="InterPro" id="IPR056743">
    <property type="entry name" value="TRM5-TYW2-like_MTfase"/>
</dbReference>
<evidence type="ECO:0000256" key="4">
    <source>
        <dbReference type="ARBA" id="ARBA00022679"/>
    </source>
</evidence>
<organism evidence="7 8">
    <name type="scientific">Pseudoramibacter alactolyticus ATCC 23263</name>
    <dbReference type="NCBI Taxonomy" id="887929"/>
    <lineage>
        <taxon>Bacteria</taxon>
        <taxon>Bacillati</taxon>
        <taxon>Bacillota</taxon>
        <taxon>Clostridia</taxon>
        <taxon>Eubacteriales</taxon>
        <taxon>Eubacteriaceae</taxon>
        <taxon>Pseudoramibacter</taxon>
    </lineage>
</organism>
<evidence type="ECO:0000259" key="6">
    <source>
        <dbReference type="Pfam" id="PF02475"/>
    </source>
</evidence>